<reference evidence="1" key="1">
    <citation type="submission" date="2022-05" db="EMBL/GenBank/DDBJ databases">
        <title>Chromosome-level genome of Chaenocephalus aceratus.</title>
        <authorList>
            <person name="Park H."/>
        </authorList>
    </citation>
    <scope>NUCLEOTIDE SEQUENCE</scope>
    <source>
        <strain evidence="1">KU_202001</strain>
    </source>
</reference>
<proteinExistence type="predicted"/>
<accession>A0ACB9XH22</accession>
<evidence type="ECO:0000313" key="1">
    <source>
        <dbReference type="EMBL" id="KAI4825985.1"/>
    </source>
</evidence>
<sequence length="122" mass="13231">SATHSISHISASAPPKPHPGPPPKKTLLQVAAVLKTRVLEPEHISGSSRTSDNTLYPYERKQQLQWRFRLSSSTVAIQGFMTEVTELTSGIPTDKPLSAPLHTGHQAYPHRCPALLSSPSCS</sequence>
<dbReference type="Proteomes" id="UP001057452">
    <property type="component" value="Chromosome 6"/>
</dbReference>
<gene>
    <name evidence="1" type="ORF">KUCAC02_021644</name>
</gene>
<name>A0ACB9XH22_CHAAC</name>
<feature type="non-terminal residue" evidence="1">
    <location>
        <position position="122"/>
    </location>
</feature>
<protein>
    <submittedName>
        <fullName evidence="1">Uncharacterized protein</fullName>
    </submittedName>
</protein>
<feature type="non-terminal residue" evidence="1">
    <location>
        <position position="1"/>
    </location>
</feature>
<dbReference type="EMBL" id="CM043790">
    <property type="protein sequence ID" value="KAI4825985.1"/>
    <property type="molecule type" value="Genomic_DNA"/>
</dbReference>
<keyword evidence="2" id="KW-1185">Reference proteome</keyword>
<evidence type="ECO:0000313" key="2">
    <source>
        <dbReference type="Proteomes" id="UP001057452"/>
    </source>
</evidence>
<comment type="caution">
    <text evidence="1">The sequence shown here is derived from an EMBL/GenBank/DDBJ whole genome shotgun (WGS) entry which is preliminary data.</text>
</comment>
<organism evidence="1 2">
    <name type="scientific">Chaenocephalus aceratus</name>
    <name type="common">Blackfin icefish</name>
    <name type="synonym">Chaenichthys aceratus</name>
    <dbReference type="NCBI Taxonomy" id="36190"/>
    <lineage>
        <taxon>Eukaryota</taxon>
        <taxon>Metazoa</taxon>
        <taxon>Chordata</taxon>
        <taxon>Craniata</taxon>
        <taxon>Vertebrata</taxon>
        <taxon>Euteleostomi</taxon>
        <taxon>Actinopterygii</taxon>
        <taxon>Neopterygii</taxon>
        <taxon>Teleostei</taxon>
        <taxon>Neoteleostei</taxon>
        <taxon>Acanthomorphata</taxon>
        <taxon>Eupercaria</taxon>
        <taxon>Perciformes</taxon>
        <taxon>Notothenioidei</taxon>
        <taxon>Channichthyidae</taxon>
        <taxon>Chaenocephalus</taxon>
    </lineage>
</organism>